<sequence>MKLLKTSIMAILIAIPIYAGCSSIPTIPGKNGFEISVTNHDLNATALKDFVQLTVHEFFSNFDFIINAQTIKMSLGYESKDSWKIKLPSRFAYLNISYRKSGRSQSFFKYRYTYLIAEGDRLQCEIFKDFVRFTGDGSAKMNLQAQLFHLMETPIDSTVPFEEYIVARNDIYLRQLDLLDDNKKLISTDELAYLRDQCYGLRNWDILRLLRFRLKFRKDDKSFQTKDVLAWLEAGDAKYISTQDIVAPYLMDYLYQKEKFTTELSVNGKQLARKLLENITSKFEPRISYHLKMLMLTHFYSYNEEVLQDFKETTPVVDDRQYAAIFKHFDSSFSKGKRAYDFAYPDTSGRINRLDDFKGKIVVIDFWFVGCIPCLELAKQMKKIGHGLKGRDVVFITANVDQNQAKWKNAVKEGNYTHQGTINLFLGGMKSPILRHYNITAYPRLIIIDKHGLIVTSTPVVPIDEASRANFIDIIEQHLSK</sequence>
<dbReference type="InterPro" id="IPR050553">
    <property type="entry name" value="Thioredoxin_ResA/DsbE_sf"/>
</dbReference>
<evidence type="ECO:0000256" key="4">
    <source>
        <dbReference type="ARBA" id="ARBA00023284"/>
    </source>
</evidence>
<dbReference type="SUPFAM" id="SSF52833">
    <property type="entry name" value="Thioredoxin-like"/>
    <property type="match status" value="1"/>
</dbReference>
<dbReference type="InterPro" id="IPR013766">
    <property type="entry name" value="Thioredoxin_domain"/>
</dbReference>
<keyword evidence="3" id="KW-1015">Disulfide bond</keyword>
<dbReference type="Gene3D" id="3.40.30.10">
    <property type="entry name" value="Glutaredoxin"/>
    <property type="match status" value="1"/>
</dbReference>
<evidence type="ECO:0000313" key="6">
    <source>
        <dbReference type="EMBL" id="SOD13914.1"/>
    </source>
</evidence>
<dbReference type="Proteomes" id="UP000219281">
    <property type="component" value="Unassembled WGS sequence"/>
</dbReference>
<evidence type="ECO:0000256" key="1">
    <source>
        <dbReference type="ARBA" id="ARBA00004196"/>
    </source>
</evidence>
<protein>
    <submittedName>
        <fullName evidence="6">Thiol-disulfide isomerase or thioredoxin</fullName>
    </submittedName>
</protein>
<keyword evidence="7" id="KW-1185">Reference proteome</keyword>
<name>A0A285ZW93_9SPHI</name>
<dbReference type="Pfam" id="PF08534">
    <property type="entry name" value="Redoxin"/>
    <property type="match status" value="1"/>
</dbReference>
<dbReference type="InterPro" id="IPR013740">
    <property type="entry name" value="Redoxin"/>
</dbReference>
<feature type="domain" description="Thioredoxin" evidence="5">
    <location>
        <begin position="333"/>
        <end position="480"/>
    </location>
</feature>
<dbReference type="InterPro" id="IPR036249">
    <property type="entry name" value="Thioredoxin-like_sf"/>
</dbReference>
<dbReference type="EMBL" id="OCMT01000002">
    <property type="protein sequence ID" value="SOD13914.1"/>
    <property type="molecule type" value="Genomic_DNA"/>
</dbReference>
<dbReference type="PANTHER" id="PTHR42852:SF6">
    <property type="entry name" value="THIOL:DISULFIDE INTERCHANGE PROTEIN DSBE"/>
    <property type="match status" value="1"/>
</dbReference>
<comment type="subcellular location">
    <subcellularLocation>
        <location evidence="1">Cell envelope</location>
    </subcellularLocation>
</comment>
<dbReference type="GO" id="GO:0016491">
    <property type="term" value="F:oxidoreductase activity"/>
    <property type="evidence" value="ECO:0007669"/>
    <property type="project" value="InterPro"/>
</dbReference>
<reference evidence="7" key="1">
    <citation type="submission" date="2017-09" db="EMBL/GenBank/DDBJ databases">
        <authorList>
            <person name="Varghese N."/>
            <person name="Submissions S."/>
        </authorList>
    </citation>
    <scope>NUCLEOTIDE SEQUENCE [LARGE SCALE GENOMIC DNA]</scope>
    <source>
        <strain evidence="7">CGMCC 1.12803</strain>
    </source>
</reference>
<dbReference type="GO" id="GO:0030313">
    <property type="term" value="C:cell envelope"/>
    <property type="evidence" value="ECO:0007669"/>
    <property type="project" value="UniProtKB-SubCell"/>
</dbReference>
<dbReference type="AlphaFoldDB" id="A0A285ZW93"/>
<dbReference type="OrthoDB" id="9815205at2"/>
<dbReference type="GO" id="GO:0017004">
    <property type="term" value="P:cytochrome complex assembly"/>
    <property type="evidence" value="ECO:0007669"/>
    <property type="project" value="UniProtKB-KW"/>
</dbReference>
<evidence type="ECO:0000256" key="2">
    <source>
        <dbReference type="ARBA" id="ARBA00022748"/>
    </source>
</evidence>
<accession>A0A285ZW93</accession>
<organism evidence="6 7">
    <name type="scientific">Pedobacter xixiisoli</name>
    <dbReference type="NCBI Taxonomy" id="1476464"/>
    <lineage>
        <taxon>Bacteria</taxon>
        <taxon>Pseudomonadati</taxon>
        <taxon>Bacteroidota</taxon>
        <taxon>Sphingobacteriia</taxon>
        <taxon>Sphingobacteriales</taxon>
        <taxon>Sphingobacteriaceae</taxon>
        <taxon>Pedobacter</taxon>
    </lineage>
</organism>
<evidence type="ECO:0000259" key="5">
    <source>
        <dbReference type="PROSITE" id="PS51352"/>
    </source>
</evidence>
<proteinExistence type="predicted"/>
<keyword evidence="4" id="KW-0676">Redox-active center</keyword>
<evidence type="ECO:0000313" key="7">
    <source>
        <dbReference type="Proteomes" id="UP000219281"/>
    </source>
</evidence>
<dbReference type="PANTHER" id="PTHR42852">
    <property type="entry name" value="THIOL:DISULFIDE INTERCHANGE PROTEIN DSBE"/>
    <property type="match status" value="1"/>
</dbReference>
<evidence type="ECO:0000256" key="3">
    <source>
        <dbReference type="ARBA" id="ARBA00023157"/>
    </source>
</evidence>
<dbReference type="CDD" id="cd02966">
    <property type="entry name" value="TlpA_like_family"/>
    <property type="match status" value="1"/>
</dbReference>
<dbReference type="PROSITE" id="PS51352">
    <property type="entry name" value="THIOREDOXIN_2"/>
    <property type="match status" value="1"/>
</dbReference>
<gene>
    <name evidence="6" type="ORF">SAMN06297358_1306</name>
</gene>
<keyword evidence="2" id="KW-0201">Cytochrome c-type biogenesis</keyword>
<dbReference type="GO" id="GO:0016853">
    <property type="term" value="F:isomerase activity"/>
    <property type="evidence" value="ECO:0007669"/>
    <property type="project" value="UniProtKB-KW"/>
</dbReference>
<keyword evidence="6" id="KW-0413">Isomerase</keyword>